<dbReference type="AlphaFoldDB" id="A0A811QQM6"/>
<dbReference type="EMBL" id="CAJGYO010000011">
    <property type="protein sequence ID" value="CAD6259196.1"/>
    <property type="molecule type" value="Genomic_DNA"/>
</dbReference>
<dbReference type="InterPro" id="IPR036163">
    <property type="entry name" value="HMA_dom_sf"/>
</dbReference>
<accession>A0A811QQM6</accession>
<comment type="catalytic activity">
    <reaction evidence="6">
        <text>1D-myo-inositol 1,3,4,5,6-pentakisphosphate + ATP = 1D-myo-inositol hexakisphosphate + ADP + H(+)</text>
        <dbReference type="Rhea" id="RHEA:20313"/>
        <dbReference type="ChEBI" id="CHEBI:15378"/>
        <dbReference type="ChEBI" id="CHEBI:30616"/>
        <dbReference type="ChEBI" id="CHEBI:57733"/>
        <dbReference type="ChEBI" id="CHEBI:58130"/>
        <dbReference type="ChEBI" id="CHEBI:456216"/>
        <dbReference type="EC" id="2.7.1.158"/>
    </reaction>
</comment>
<feature type="region of interest" description="Disordered" evidence="7">
    <location>
        <begin position="444"/>
        <end position="474"/>
    </location>
</feature>
<evidence type="ECO:0000256" key="2">
    <source>
        <dbReference type="ARBA" id="ARBA00022679"/>
    </source>
</evidence>
<evidence type="ECO:0000256" key="6">
    <source>
        <dbReference type="RuleBase" id="RU364126"/>
    </source>
</evidence>
<keyword evidence="2 6" id="KW-0808">Transferase</keyword>
<dbReference type="GO" id="GO:0046872">
    <property type="term" value="F:metal ion binding"/>
    <property type="evidence" value="ECO:0007669"/>
    <property type="project" value="InterPro"/>
</dbReference>
<keyword evidence="10" id="KW-1185">Reference proteome</keyword>
<evidence type="ECO:0000259" key="8">
    <source>
        <dbReference type="PROSITE" id="PS50846"/>
    </source>
</evidence>
<dbReference type="Proteomes" id="UP000604825">
    <property type="component" value="Unassembled WGS sequence"/>
</dbReference>
<dbReference type="Gene3D" id="3.30.200.110">
    <property type="entry name" value="Inositol-pentakisphosphate 2-kinase, N-lobe"/>
    <property type="match status" value="2"/>
</dbReference>
<evidence type="ECO:0000256" key="3">
    <source>
        <dbReference type="ARBA" id="ARBA00022741"/>
    </source>
</evidence>
<feature type="compositionally biased region" description="Basic and acidic residues" evidence="7">
    <location>
        <begin position="548"/>
        <end position="577"/>
    </location>
</feature>
<dbReference type="GO" id="GO:0035299">
    <property type="term" value="F:inositol-1,3,4,5,6-pentakisphosphate 2-kinase activity"/>
    <property type="evidence" value="ECO:0007669"/>
    <property type="project" value="UniProtKB-EC"/>
</dbReference>
<feature type="region of interest" description="Disordered" evidence="7">
    <location>
        <begin position="535"/>
        <end position="581"/>
    </location>
</feature>
<evidence type="ECO:0000256" key="1">
    <source>
        <dbReference type="ARBA" id="ARBA00012023"/>
    </source>
</evidence>
<comment type="domain">
    <text evidence="6">The EXKPK motif is conserved in inositol-pentakisphosphate 2-kinases of both family 1 and 2.</text>
</comment>
<dbReference type="CDD" id="cd00371">
    <property type="entry name" value="HMA"/>
    <property type="match status" value="1"/>
</dbReference>
<evidence type="ECO:0000313" key="9">
    <source>
        <dbReference type="EMBL" id="CAD6259196.1"/>
    </source>
</evidence>
<protein>
    <recommendedName>
        <fullName evidence="1 6">Inositol-pentakisphosphate 2-kinase</fullName>
        <ecNumber evidence="1 6">2.7.1.158</ecNumber>
    </recommendedName>
</protein>
<dbReference type="PANTHER" id="PTHR14456:SF2">
    <property type="entry name" value="INOSITOL-PENTAKISPHOSPHATE 2-KINASE"/>
    <property type="match status" value="1"/>
</dbReference>
<keyword evidence="5 6" id="KW-0067">ATP-binding</keyword>
<dbReference type="Pfam" id="PF00403">
    <property type="entry name" value="HMA"/>
    <property type="match status" value="1"/>
</dbReference>
<dbReference type="Gene3D" id="3.30.70.100">
    <property type="match status" value="1"/>
</dbReference>
<feature type="compositionally biased region" description="Polar residues" evidence="7">
    <location>
        <begin position="79"/>
        <end position="93"/>
    </location>
</feature>
<dbReference type="InterPro" id="IPR006121">
    <property type="entry name" value="HMA_dom"/>
</dbReference>
<dbReference type="PROSITE" id="PS50846">
    <property type="entry name" value="HMA_2"/>
    <property type="match status" value="1"/>
</dbReference>
<evidence type="ECO:0000256" key="7">
    <source>
        <dbReference type="SAM" id="MobiDB-lite"/>
    </source>
</evidence>
<keyword evidence="3 6" id="KW-0547">Nucleotide-binding</keyword>
<keyword evidence="4 6" id="KW-0418">Kinase</keyword>
<organism evidence="9 10">
    <name type="scientific">Miscanthus lutarioriparius</name>
    <dbReference type="NCBI Taxonomy" id="422564"/>
    <lineage>
        <taxon>Eukaryota</taxon>
        <taxon>Viridiplantae</taxon>
        <taxon>Streptophyta</taxon>
        <taxon>Embryophyta</taxon>
        <taxon>Tracheophyta</taxon>
        <taxon>Spermatophyta</taxon>
        <taxon>Magnoliopsida</taxon>
        <taxon>Liliopsida</taxon>
        <taxon>Poales</taxon>
        <taxon>Poaceae</taxon>
        <taxon>PACMAD clade</taxon>
        <taxon>Panicoideae</taxon>
        <taxon>Andropogonodae</taxon>
        <taxon>Andropogoneae</taxon>
        <taxon>Saccharinae</taxon>
        <taxon>Miscanthus</taxon>
    </lineage>
</organism>
<proteinExistence type="predicted"/>
<feature type="domain" description="HMA" evidence="8">
    <location>
        <begin position="474"/>
        <end position="537"/>
    </location>
</feature>
<dbReference type="PANTHER" id="PTHR14456">
    <property type="entry name" value="INOSITOL POLYPHOSPHATE KINASE 1"/>
    <property type="match status" value="1"/>
</dbReference>
<dbReference type="EC" id="2.7.1.158" evidence="1 6"/>
<dbReference type="InterPro" id="IPR009286">
    <property type="entry name" value="Ins_P5_2-kin"/>
</dbReference>
<dbReference type="SUPFAM" id="SSF55008">
    <property type="entry name" value="HMA, heavy metal-associated domain"/>
    <property type="match status" value="1"/>
</dbReference>
<comment type="function">
    <text evidence="6">Phosphorylates Ins(1,3,4,5,6)P5 at position 2 to form Ins(1,2,3,4,5,6)P6 (InsP6 or phytate).</text>
</comment>
<feature type="region of interest" description="Disordered" evidence="7">
    <location>
        <begin position="75"/>
        <end position="104"/>
    </location>
</feature>
<dbReference type="GO" id="GO:0005634">
    <property type="term" value="C:nucleus"/>
    <property type="evidence" value="ECO:0007669"/>
    <property type="project" value="TreeGrafter"/>
</dbReference>
<reference evidence="9" key="1">
    <citation type="submission" date="2020-10" db="EMBL/GenBank/DDBJ databases">
        <authorList>
            <person name="Han B."/>
            <person name="Lu T."/>
            <person name="Zhao Q."/>
            <person name="Huang X."/>
            <person name="Zhao Y."/>
        </authorList>
    </citation>
    <scope>NUCLEOTIDE SEQUENCE</scope>
</reference>
<sequence>MLAAARRQYAARRWSRMRVRVRPRGVHSPSTFRRPPRLPGNLLQQLTLPFPSLPGLPRALLPVVPACLQVSTKRRHRSSSTNWRSPSRPASSSGDRRTGGIGTSGAQPTFFRCCRFSMEMDGVLQAADAKDWVYKGEGAANLILSYTGSSPSIMVHVCVSRDFLELVEKNVLSSRPAWRVNASSIDNTADAALLIPDHSLFSGNPTGSSCIAVEIKAKCGFLPSSEYISEDNSIKKQVMRYKMHQHLKFHQGEISKTSEYNPLDLFAESKERIRMAIKSFFSTPQNNFRIFVNGSLAFGGMGGGADNVHPADTQKCIEDLSKPCLVCKNLTDVELLRKYTLLHSLPLDMSLKIVREFLISATAKDCSLMISFRPRENGSTDSEYDSVFLESVKRTYEYKAYFVDLDVKPLVKMEHYFKLDQKIVNFYTRNGEVVPPPMDTAVVAPGGSKTPAGQHFIRQGRRKRRQRDPAASMSKVTVLKVDTSCAKCKRKVLQAVTGLHGVDKVEVDSEKSTMTVTGTVDPVDVIVQARKAGRRASVLTIGPPPKPPAEEKKPAEQDKKKTEEKKTAAAGAEKKAPETPATVFVHHVPSWPSCPRYQERVVYEQEPPPCSIM</sequence>
<evidence type="ECO:0000256" key="5">
    <source>
        <dbReference type="ARBA" id="ARBA00022840"/>
    </source>
</evidence>
<dbReference type="GO" id="GO:0032958">
    <property type="term" value="P:inositol phosphate biosynthetic process"/>
    <property type="evidence" value="ECO:0007669"/>
    <property type="project" value="TreeGrafter"/>
</dbReference>
<gene>
    <name evidence="9" type="ORF">NCGR_LOCUS42637</name>
</gene>
<evidence type="ECO:0000256" key="4">
    <source>
        <dbReference type="ARBA" id="ARBA00022777"/>
    </source>
</evidence>
<name>A0A811QQM6_9POAL</name>
<dbReference type="OrthoDB" id="272370at2759"/>
<dbReference type="InterPro" id="IPR043001">
    <property type="entry name" value="IP5_2-K_N_lobe"/>
</dbReference>
<comment type="caution">
    <text evidence="9">The sequence shown here is derived from an EMBL/GenBank/DDBJ whole genome shotgun (WGS) entry which is preliminary data.</text>
</comment>
<dbReference type="Pfam" id="PF06090">
    <property type="entry name" value="Ins_P5_2-kin"/>
    <property type="match status" value="2"/>
</dbReference>
<evidence type="ECO:0000313" key="10">
    <source>
        <dbReference type="Proteomes" id="UP000604825"/>
    </source>
</evidence>
<dbReference type="GO" id="GO:0005524">
    <property type="term" value="F:ATP binding"/>
    <property type="evidence" value="ECO:0007669"/>
    <property type="project" value="UniProtKB-KW"/>
</dbReference>